<evidence type="ECO:0000313" key="3">
    <source>
        <dbReference type="Proteomes" id="UP000069015"/>
    </source>
</evidence>
<name>A0A0U3I827_9GAMM</name>
<feature type="domain" description="Glycosyl transferase family 1" evidence="1">
    <location>
        <begin position="171"/>
        <end position="324"/>
    </location>
</feature>
<keyword evidence="2" id="KW-0808">Transferase</keyword>
<sequence length="349" mass="39196">MFKKSILIVINDITSSGGTERVAAFLANNFASSGYKVTLLTLLYSGSSPYYSLNKDVNLEVLDSGNTIKIASYLYSNRYDAIIPVSMGRLSFKVAIVHRALRLKSQLILSEHVGFETSSSMVRKLKLLSYNLASDLVLLTDHDYALLHSKTSAKVSVIRNATSFESICPTELKDKEKVVLAVGRLTYQKAFEKLVDIWAELPNHHGWKLRIVGDGEDRDTLQQLIRHKGAEDTIELKPASKDIASEYRNASLFAMTSRYEGLPLVLIESKSFGLAAISFDCKTGPRELIRNNVDGYVVDEDDYETFKARLLCLINNDEQRETMQLAALSDSQNYSKDVVFEKWLNLLSR</sequence>
<accession>A0A0U3I827</accession>
<dbReference type="SUPFAM" id="SSF53756">
    <property type="entry name" value="UDP-Glycosyltransferase/glycogen phosphorylase"/>
    <property type="match status" value="1"/>
</dbReference>
<dbReference type="KEGG" id="prr:AT705_09970"/>
<evidence type="ECO:0000313" key="2">
    <source>
        <dbReference type="EMBL" id="ALU43239.1"/>
    </source>
</evidence>
<dbReference type="GO" id="GO:1901135">
    <property type="term" value="P:carbohydrate derivative metabolic process"/>
    <property type="evidence" value="ECO:0007669"/>
    <property type="project" value="UniProtKB-ARBA"/>
</dbReference>
<dbReference type="Pfam" id="PF00534">
    <property type="entry name" value="Glycos_transf_1"/>
    <property type="match status" value="1"/>
</dbReference>
<proteinExistence type="predicted"/>
<dbReference type="InterPro" id="IPR001296">
    <property type="entry name" value="Glyco_trans_1"/>
</dbReference>
<evidence type="ECO:0000259" key="1">
    <source>
        <dbReference type="Pfam" id="PF00534"/>
    </source>
</evidence>
<dbReference type="EMBL" id="CP013611">
    <property type="protein sequence ID" value="ALU43239.1"/>
    <property type="molecule type" value="Genomic_DNA"/>
</dbReference>
<dbReference type="GO" id="GO:0016757">
    <property type="term" value="F:glycosyltransferase activity"/>
    <property type="evidence" value="ECO:0007669"/>
    <property type="project" value="InterPro"/>
</dbReference>
<dbReference type="Proteomes" id="UP000069015">
    <property type="component" value="Chromosome 1"/>
</dbReference>
<organism evidence="2 3">
    <name type="scientific">Pseudoalteromonas rubra</name>
    <dbReference type="NCBI Taxonomy" id="43658"/>
    <lineage>
        <taxon>Bacteria</taxon>
        <taxon>Pseudomonadati</taxon>
        <taxon>Pseudomonadota</taxon>
        <taxon>Gammaproteobacteria</taxon>
        <taxon>Alteromonadales</taxon>
        <taxon>Pseudoalteromonadaceae</taxon>
        <taxon>Pseudoalteromonas</taxon>
    </lineage>
</organism>
<dbReference type="CDD" id="cd03820">
    <property type="entry name" value="GT4_AmsD-like"/>
    <property type="match status" value="1"/>
</dbReference>
<gene>
    <name evidence="2" type="ORF">AT705_09970</name>
</gene>
<dbReference type="AlphaFoldDB" id="A0A0U3I827"/>
<reference evidence="2 3" key="1">
    <citation type="submission" date="2015-12" db="EMBL/GenBank/DDBJ databases">
        <title>Complete genome sequence of Pseudoalteromonas rubra SCSIO 6842, harboring a conjugative plasmid.</title>
        <authorList>
            <person name="Li B."/>
            <person name="Wang X."/>
        </authorList>
    </citation>
    <scope>NUCLEOTIDE SEQUENCE [LARGE SCALE GENOMIC DNA]</scope>
    <source>
        <strain evidence="2 3">SCSIO 6842</strain>
    </source>
</reference>
<dbReference type="PANTHER" id="PTHR12526">
    <property type="entry name" value="GLYCOSYLTRANSFERASE"/>
    <property type="match status" value="1"/>
</dbReference>
<dbReference type="RefSeq" id="WP_058796479.1">
    <property type="nucleotide sequence ID" value="NZ_CP013611.1"/>
</dbReference>
<protein>
    <submittedName>
        <fullName evidence="2">Glycosyltransferase</fullName>
    </submittedName>
</protein>
<dbReference type="Gene3D" id="3.40.50.2000">
    <property type="entry name" value="Glycogen Phosphorylase B"/>
    <property type="match status" value="2"/>
</dbReference>
<dbReference type="PANTHER" id="PTHR12526:SF630">
    <property type="entry name" value="GLYCOSYLTRANSFERASE"/>
    <property type="match status" value="1"/>
</dbReference>